<dbReference type="InterPro" id="IPR025164">
    <property type="entry name" value="Toastrack_DUF4097"/>
</dbReference>
<feature type="domain" description="DUF4097" evidence="1">
    <location>
        <begin position="13"/>
        <end position="212"/>
    </location>
</feature>
<evidence type="ECO:0000313" key="2">
    <source>
        <dbReference type="EMBL" id="MDP9794990.1"/>
    </source>
</evidence>
<evidence type="ECO:0000259" key="1">
    <source>
        <dbReference type="Pfam" id="PF13349"/>
    </source>
</evidence>
<sequence length="281" mass="28878">MPVFETPESISVTVELGAGDVRFIATDRTDTVVEVRPADDHDESDVRTAAQVQADFSGGVLRVTGPRIRPFDISRESRSVDVSVALPSGSSVTADLQLGDIGGTGRLGRCALRTAAGNLRLEQTGPLRLETAAGHVTADAVTGGAEISTGSGRVHLGTVDGTVAIKNSNGETTIDAATGDVRARSANGDIRVARAGADVDAKTSNGRIEIGEAVRGAITLETAMGDLEVGIAAGTAAWLDVDTRFGKVRNLLDGTSGPGDAAETVEVRGRTSFGDVTIQRA</sequence>
<evidence type="ECO:0000313" key="3">
    <source>
        <dbReference type="Proteomes" id="UP001240984"/>
    </source>
</evidence>
<dbReference type="Proteomes" id="UP001240984">
    <property type="component" value="Unassembled WGS sequence"/>
</dbReference>
<name>A0ABT9MU63_9ACTN</name>
<dbReference type="EMBL" id="JAUSRA010000001">
    <property type="protein sequence ID" value="MDP9794990.1"/>
    <property type="molecule type" value="Genomic_DNA"/>
</dbReference>
<proteinExistence type="predicted"/>
<dbReference type="Pfam" id="PF13349">
    <property type="entry name" value="DUF4097"/>
    <property type="match status" value="1"/>
</dbReference>
<organism evidence="2 3">
    <name type="scientific">Catenuloplanes nepalensis</name>
    <dbReference type="NCBI Taxonomy" id="587533"/>
    <lineage>
        <taxon>Bacteria</taxon>
        <taxon>Bacillati</taxon>
        <taxon>Actinomycetota</taxon>
        <taxon>Actinomycetes</taxon>
        <taxon>Micromonosporales</taxon>
        <taxon>Micromonosporaceae</taxon>
        <taxon>Catenuloplanes</taxon>
    </lineage>
</organism>
<keyword evidence="3" id="KW-1185">Reference proteome</keyword>
<comment type="caution">
    <text evidence="2">The sequence shown here is derived from an EMBL/GenBank/DDBJ whole genome shotgun (WGS) entry which is preliminary data.</text>
</comment>
<accession>A0ABT9MU63</accession>
<protein>
    <recommendedName>
        <fullName evidence="1">DUF4097 domain-containing protein</fullName>
    </recommendedName>
</protein>
<dbReference type="RefSeq" id="WP_306830426.1">
    <property type="nucleotide sequence ID" value="NZ_JAUSRA010000001.1"/>
</dbReference>
<gene>
    <name evidence="2" type="ORF">J2S43_003502</name>
</gene>
<reference evidence="2 3" key="1">
    <citation type="submission" date="2023-07" db="EMBL/GenBank/DDBJ databases">
        <title>Sequencing the genomes of 1000 actinobacteria strains.</title>
        <authorList>
            <person name="Klenk H.-P."/>
        </authorList>
    </citation>
    <scope>NUCLEOTIDE SEQUENCE [LARGE SCALE GENOMIC DNA]</scope>
    <source>
        <strain evidence="2 3">DSM 44710</strain>
    </source>
</reference>